<gene>
    <name evidence="2" type="ORF">FB551_2795</name>
</gene>
<dbReference type="SUPFAM" id="SSF52218">
    <property type="entry name" value="Flavoproteins"/>
    <property type="match status" value="1"/>
</dbReference>
<feature type="domain" description="NADPH-dependent FMN reductase-like" evidence="1">
    <location>
        <begin position="12"/>
        <end position="140"/>
    </location>
</feature>
<dbReference type="GO" id="GO:0016491">
    <property type="term" value="F:oxidoreductase activity"/>
    <property type="evidence" value="ECO:0007669"/>
    <property type="project" value="InterPro"/>
</dbReference>
<dbReference type="AlphaFoldDB" id="A0A543ENC2"/>
<evidence type="ECO:0000313" key="3">
    <source>
        <dbReference type="Proteomes" id="UP000316437"/>
    </source>
</evidence>
<evidence type="ECO:0000313" key="2">
    <source>
        <dbReference type="EMBL" id="TQM23066.1"/>
    </source>
</evidence>
<protein>
    <submittedName>
        <fullName evidence="2">NAD(P)H-dependent FMN reductase</fullName>
    </submittedName>
</protein>
<organism evidence="2 3">
    <name type="scientific">Chryseobacterium aquifrigidense</name>
    <dbReference type="NCBI Taxonomy" id="558021"/>
    <lineage>
        <taxon>Bacteria</taxon>
        <taxon>Pseudomonadati</taxon>
        <taxon>Bacteroidota</taxon>
        <taxon>Flavobacteriia</taxon>
        <taxon>Flavobacteriales</taxon>
        <taxon>Weeksellaceae</taxon>
        <taxon>Chryseobacterium group</taxon>
        <taxon>Chryseobacterium</taxon>
    </lineage>
</organism>
<sequence>MDKTVKIPPGKKILVIIGSASANSSNQKLTEQVLEKTDNTDFQLYADLSVLPHFDTTLTDEDTPEEVLKIREDIKNSAGVIFSTPEYIFSIPGRLKNLLEWCVSTTVFSEKPVAVITASASGEKGHEELLLILKTLGAIADDKHQALIKGIKGKFGSNGLLESNTFAKVSKLVTDFITSVS</sequence>
<dbReference type="Proteomes" id="UP000316437">
    <property type="component" value="Unassembled WGS sequence"/>
</dbReference>
<dbReference type="EMBL" id="VFPD01000001">
    <property type="protein sequence ID" value="TQM23066.1"/>
    <property type="molecule type" value="Genomic_DNA"/>
</dbReference>
<name>A0A543ENC2_9FLAO</name>
<evidence type="ECO:0000259" key="1">
    <source>
        <dbReference type="Pfam" id="PF03358"/>
    </source>
</evidence>
<dbReference type="InterPro" id="IPR029039">
    <property type="entry name" value="Flavoprotein-like_sf"/>
</dbReference>
<dbReference type="InterPro" id="IPR050712">
    <property type="entry name" value="NAD(P)H-dep_reductase"/>
</dbReference>
<dbReference type="PANTHER" id="PTHR30543:SF21">
    <property type="entry name" value="NAD(P)H-DEPENDENT FMN REDUCTASE LOT6"/>
    <property type="match status" value="1"/>
</dbReference>
<accession>A0A543ENC2</accession>
<dbReference type="RefSeq" id="WP_226798692.1">
    <property type="nucleotide sequence ID" value="NZ_VFPD01000001.1"/>
</dbReference>
<dbReference type="GO" id="GO:0005829">
    <property type="term" value="C:cytosol"/>
    <property type="evidence" value="ECO:0007669"/>
    <property type="project" value="TreeGrafter"/>
</dbReference>
<dbReference type="GO" id="GO:0010181">
    <property type="term" value="F:FMN binding"/>
    <property type="evidence" value="ECO:0007669"/>
    <property type="project" value="TreeGrafter"/>
</dbReference>
<dbReference type="InterPro" id="IPR005025">
    <property type="entry name" value="FMN_Rdtase-like_dom"/>
</dbReference>
<dbReference type="Pfam" id="PF03358">
    <property type="entry name" value="FMN_red"/>
    <property type="match status" value="1"/>
</dbReference>
<proteinExistence type="predicted"/>
<dbReference type="Gene3D" id="3.40.50.360">
    <property type="match status" value="1"/>
</dbReference>
<dbReference type="PANTHER" id="PTHR30543">
    <property type="entry name" value="CHROMATE REDUCTASE"/>
    <property type="match status" value="1"/>
</dbReference>
<comment type="caution">
    <text evidence="2">The sequence shown here is derived from an EMBL/GenBank/DDBJ whole genome shotgun (WGS) entry which is preliminary data.</text>
</comment>
<reference evidence="2 3" key="1">
    <citation type="submission" date="2019-06" db="EMBL/GenBank/DDBJ databases">
        <title>Sorghum-associated microbial communities from plants grown in Nebraska, USA.</title>
        <authorList>
            <person name="Schachtman D."/>
        </authorList>
    </citation>
    <scope>NUCLEOTIDE SEQUENCE [LARGE SCALE GENOMIC DNA]</scope>
    <source>
        <strain evidence="2 3">110</strain>
    </source>
</reference>
<keyword evidence="3" id="KW-1185">Reference proteome</keyword>